<dbReference type="Proteomes" id="UP000698924">
    <property type="component" value="Unassembled WGS sequence"/>
</dbReference>
<organism evidence="1 2">
    <name type="scientific">Caecibacteroides pullorum</name>
    <dbReference type="NCBI Taxonomy" id="2725562"/>
    <lineage>
        <taxon>Bacteria</taxon>
        <taxon>Pseudomonadati</taxon>
        <taxon>Bacteroidota</taxon>
        <taxon>Bacteroidia</taxon>
        <taxon>Bacteroidales</taxon>
        <taxon>Bacteroidaceae</taxon>
        <taxon>Caecibacteroides</taxon>
    </lineage>
</organism>
<keyword evidence="1" id="KW-0347">Helicase</keyword>
<keyword evidence="1" id="KW-0547">Nucleotide-binding</keyword>
<keyword evidence="2" id="KW-1185">Reference proteome</keyword>
<comment type="caution">
    <text evidence="1">The sequence shown here is derived from an EMBL/GenBank/DDBJ whole genome shotgun (WGS) entry which is preliminary data.</text>
</comment>
<name>A0AA41DAS4_9BACT</name>
<dbReference type="SUPFAM" id="SSF52540">
    <property type="entry name" value="P-loop containing nucleoside triphosphate hydrolases"/>
    <property type="match status" value="1"/>
</dbReference>
<accession>A0AA41DAS4</accession>
<evidence type="ECO:0000313" key="2">
    <source>
        <dbReference type="Proteomes" id="UP000698924"/>
    </source>
</evidence>
<dbReference type="InterPro" id="IPR027417">
    <property type="entry name" value="P-loop_NTPase"/>
</dbReference>
<gene>
    <name evidence="1" type="ORF">H6D15_14775</name>
</gene>
<keyword evidence="1" id="KW-0378">Hydrolase</keyword>
<sequence length="611" mass="70815">MVETIKVPANVNYLNEWVGFELPRGIVNKGITGCGATTLAIEDAHKTIICSPRINLIKNKSRQHKGTLAVYGDVRNVEIEDYLRNTPKPKLLATYDSIPRLSNIIKDKSDWRVVVDEYQYILIDSGFKSETEMLLLEELKEFPYVTYLSATPIADKYMLQMDWFKDMPYTILEWSNVEKRFVNRVQSKNPINNAVEIVRNYQRGIYASTLVNGERVESKECVIFLNSVTNIVNIIKQTGLQSDEVNIIVAFTGENEFLVKKLGKDKQGKYYEIGSIPLKGEPHKKFTFCTSTAFAGCDFYSTCASTFVVSDNKKAYTSIDIATELAQIAGRQRLECNPFRNTTTFIYNVDIGESRDGAYKAILEKKFQDSDEYAKLNNGLTGRNREFAIKDLLTCQKLNKYSEHYVCFNETTNRFFVNNMAYLNDCFSYDVQKENYLDGISVRKQLEDSGFNVNKNEVHSDYEEQLECIIKKEGFSDRMKRYCEYRKNKENCQYFIADVIMERQYEDLRLYYDSLGYERIKALGYKESNLKNEMMSKQATYHLYKEFRIIFPVGTRMLTDIIKLKMEEVYVRYGIRQKGVASHLEKKFGIKIKLVKIPLADGSRKSGYEFI</sequence>
<dbReference type="RefSeq" id="WP_204973400.1">
    <property type="nucleotide sequence ID" value="NZ_JAAZTS010000046.1"/>
</dbReference>
<dbReference type="GO" id="GO:0004386">
    <property type="term" value="F:helicase activity"/>
    <property type="evidence" value="ECO:0007669"/>
    <property type="project" value="UniProtKB-KW"/>
</dbReference>
<dbReference type="EMBL" id="JACJMO010000047">
    <property type="protein sequence ID" value="MBM6858841.1"/>
    <property type="molecule type" value="Genomic_DNA"/>
</dbReference>
<protein>
    <submittedName>
        <fullName evidence="1">DEAD/DEAH box helicase family protein</fullName>
    </submittedName>
</protein>
<reference evidence="1 2" key="1">
    <citation type="journal article" date="2021" name="Sci. Rep.">
        <title>The distribution of antibiotic resistance genes in chicken gut microbiota commensals.</title>
        <authorList>
            <person name="Juricova H."/>
            <person name="Matiasovicova J."/>
            <person name="Kubasova T."/>
            <person name="Cejkova D."/>
            <person name="Rychlik I."/>
        </authorList>
    </citation>
    <scope>NUCLEOTIDE SEQUENCE [LARGE SCALE GENOMIC DNA]</scope>
    <source>
        <strain evidence="1 2">An421</strain>
    </source>
</reference>
<proteinExistence type="predicted"/>
<dbReference type="AlphaFoldDB" id="A0AA41DAS4"/>
<evidence type="ECO:0000313" key="1">
    <source>
        <dbReference type="EMBL" id="MBM6858841.1"/>
    </source>
</evidence>
<keyword evidence="1" id="KW-0067">ATP-binding</keyword>